<dbReference type="PANTHER" id="PTHR43384">
    <property type="entry name" value="SEPTUM SITE-DETERMINING PROTEIN MIND HOMOLOG, CHLOROPLASTIC-RELATED"/>
    <property type="match status" value="1"/>
</dbReference>
<sequence>MSLPVLVAVPGDAEAALVAGWESCRREVTVVRRCADVADLLATATAGLARAAVVGTDLAGFDAEALAHLRACGVAVVALLAVDDEATDKRWRQLGVQHVLPTSTSAAEVAATVSEAVGEGAGGSRAATRSRSRVADADRARPSPAGRRVDVTPGTGRVLVLWGPHGSTGRTTLAVHLAAELAAAGDEVLLVDADTYGASTGQVLGMLDEAPSLLAAARAATDGRLDVATLRHAAAEVFPGLRVLTGAAAPSRWHELRPSALERILDIARQAVHWVVVDVAACAEQEEESTFDLPALRRNGATLAALAAADLVLVVGAADPVGLQRMVRAWQALPDLAPTGRPLAVANRVRPAAVGRTPERRITEALERFAGVEDPVLLPDDPTACDAVLLQGRTLSEAAPRAHLRRALALLADRVRFEAAPTAP</sequence>
<keyword evidence="1" id="KW-0547">Nucleotide-binding</keyword>
<evidence type="ECO:0000259" key="4">
    <source>
        <dbReference type="Pfam" id="PF01656"/>
    </source>
</evidence>
<organism evidence="5 6">
    <name type="scientific">Kineococcus glutinatus</name>
    <dbReference type="NCBI Taxonomy" id="1070872"/>
    <lineage>
        <taxon>Bacteria</taxon>
        <taxon>Bacillati</taxon>
        <taxon>Actinomycetota</taxon>
        <taxon>Actinomycetes</taxon>
        <taxon>Kineosporiales</taxon>
        <taxon>Kineosporiaceae</taxon>
        <taxon>Kineococcus</taxon>
    </lineage>
</organism>
<evidence type="ECO:0000256" key="3">
    <source>
        <dbReference type="SAM" id="MobiDB-lite"/>
    </source>
</evidence>
<evidence type="ECO:0000256" key="1">
    <source>
        <dbReference type="ARBA" id="ARBA00022741"/>
    </source>
</evidence>
<dbReference type="Gene3D" id="3.40.50.300">
    <property type="entry name" value="P-loop containing nucleotide triphosphate hydrolases"/>
    <property type="match status" value="1"/>
</dbReference>
<accession>A0ABP9HJ10</accession>
<feature type="region of interest" description="Disordered" evidence="3">
    <location>
        <begin position="120"/>
        <end position="148"/>
    </location>
</feature>
<keyword evidence="6" id="KW-1185">Reference proteome</keyword>
<reference evidence="6" key="1">
    <citation type="journal article" date="2019" name="Int. J. Syst. Evol. Microbiol.">
        <title>The Global Catalogue of Microorganisms (GCM) 10K type strain sequencing project: providing services to taxonomists for standard genome sequencing and annotation.</title>
        <authorList>
            <consortium name="The Broad Institute Genomics Platform"/>
            <consortium name="The Broad Institute Genome Sequencing Center for Infectious Disease"/>
            <person name="Wu L."/>
            <person name="Ma J."/>
        </authorList>
    </citation>
    <scope>NUCLEOTIDE SEQUENCE [LARGE SCALE GENOMIC DNA]</scope>
    <source>
        <strain evidence="6">JCM 18126</strain>
    </source>
</reference>
<gene>
    <name evidence="5" type="ORF">GCM10023225_11520</name>
</gene>
<dbReference type="PANTHER" id="PTHR43384:SF6">
    <property type="entry name" value="SEPTUM SITE-DETERMINING PROTEIN MIND HOMOLOG, CHLOROPLASTIC"/>
    <property type="match status" value="1"/>
</dbReference>
<dbReference type="InterPro" id="IPR050625">
    <property type="entry name" value="ParA/MinD_ATPase"/>
</dbReference>
<dbReference type="SUPFAM" id="SSF52540">
    <property type="entry name" value="P-loop containing nucleoside triphosphate hydrolases"/>
    <property type="match status" value="1"/>
</dbReference>
<dbReference type="Proteomes" id="UP001501195">
    <property type="component" value="Unassembled WGS sequence"/>
</dbReference>
<comment type="caution">
    <text evidence="5">The sequence shown here is derived from an EMBL/GenBank/DDBJ whole genome shotgun (WGS) entry which is preliminary data.</text>
</comment>
<keyword evidence="2" id="KW-0067">ATP-binding</keyword>
<dbReference type="RefSeq" id="WP_345711435.1">
    <property type="nucleotide sequence ID" value="NZ_BAABIL010000146.1"/>
</dbReference>
<dbReference type="InterPro" id="IPR027417">
    <property type="entry name" value="P-loop_NTPase"/>
</dbReference>
<dbReference type="InterPro" id="IPR002586">
    <property type="entry name" value="CobQ/CobB/MinD/ParA_Nub-bd_dom"/>
</dbReference>
<evidence type="ECO:0000313" key="5">
    <source>
        <dbReference type="EMBL" id="GAA4971486.1"/>
    </source>
</evidence>
<dbReference type="Pfam" id="PF01656">
    <property type="entry name" value="CbiA"/>
    <property type="match status" value="1"/>
</dbReference>
<evidence type="ECO:0000256" key="2">
    <source>
        <dbReference type="ARBA" id="ARBA00022840"/>
    </source>
</evidence>
<evidence type="ECO:0000313" key="6">
    <source>
        <dbReference type="Proteomes" id="UP001501195"/>
    </source>
</evidence>
<feature type="domain" description="CobQ/CobB/MinD/ParA nucleotide binding" evidence="4">
    <location>
        <begin position="162"/>
        <end position="381"/>
    </location>
</feature>
<feature type="compositionally biased region" description="Low complexity" evidence="3">
    <location>
        <begin position="120"/>
        <end position="129"/>
    </location>
</feature>
<protein>
    <submittedName>
        <fullName evidence="5">P-loop NTPase</fullName>
    </submittedName>
</protein>
<proteinExistence type="predicted"/>
<name>A0ABP9HJ10_9ACTN</name>
<dbReference type="EMBL" id="BAABIL010000146">
    <property type="protein sequence ID" value="GAA4971486.1"/>
    <property type="molecule type" value="Genomic_DNA"/>
</dbReference>